<organism evidence="2 3">
    <name type="scientific">Ceutorhynchus assimilis</name>
    <name type="common">cabbage seed weevil</name>
    <dbReference type="NCBI Taxonomy" id="467358"/>
    <lineage>
        <taxon>Eukaryota</taxon>
        <taxon>Metazoa</taxon>
        <taxon>Ecdysozoa</taxon>
        <taxon>Arthropoda</taxon>
        <taxon>Hexapoda</taxon>
        <taxon>Insecta</taxon>
        <taxon>Pterygota</taxon>
        <taxon>Neoptera</taxon>
        <taxon>Endopterygota</taxon>
        <taxon>Coleoptera</taxon>
        <taxon>Polyphaga</taxon>
        <taxon>Cucujiformia</taxon>
        <taxon>Curculionidae</taxon>
        <taxon>Ceutorhynchinae</taxon>
        <taxon>Ceutorhynchus</taxon>
    </lineage>
</organism>
<dbReference type="PROSITE" id="PS50164">
    <property type="entry name" value="GIY_YIG"/>
    <property type="match status" value="1"/>
</dbReference>
<keyword evidence="3" id="KW-1185">Reference proteome</keyword>
<feature type="domain" description="GIY-YIG" evidence="1">
    <location>
        <begin position="57"/>
        <end position="123"/>
    </location>
</feature>
<dbReference type="EMBL" id="OU892277">
    <property type="protein sequence ID" value="CAG9760623.1"/>
    <property type="molecule type" value="Genomic_DNA"/>
</dbReference>
<dbReference type="Proteomes" id="UP001152799">
    <property type="component" value="Chromosome 1"/>
</dbReference>
<reference evidence="2" key="1">
    <citation type="submission" date="2022-01" db="EMBL/GenBank/DDBJ databases">
        <authorList>
            <person name="King R."/>
        </authorList>
    </citation>
    <scope>NUCLEOTIDE SEQUENCE</scope>
</reference>
<sequence>MNKKVISWAPGIPYIKQLNPQIKKIFSNENVKIANKNIKPINKLYSKLKDQTSNLNKSNIVYSIPCNNCDKIYIGQTKQNLKNRISGHKSDIRLEKDSSAISEHSYITGHNINFNEAKILHQH</sequence>
<proteinExistence type="predicted"/>
<dbReference type="OrthoDB" id="8963429at2759"/>
<dbReference type="InterPro" id="IPR000305">
    <property type="entry name" value="GIY-YIG_endonuc"/>
</dbReference>
<evidence type="ECO:0000313" key="2">
    <source>
        <dbReference type="EMBL" id="CAG9760623.1"/>
    </source>
</evidence>
<protein>
    <recommendedName>
        <fullName evidence="1">GIY-YIG domain-containing protein</fullName>
    </recommendedName>
</protein>
<evidence type="ECO:0000259" key="1">
    <source>
        <dbReference type="PROSITE" id="PS50164"/>
    </source>
</evidence>
<accession>A0A9N9MFB2</accession>
<evidence type="ECO:0000313" key="3">
    <source>
        <dbReference type="Proteomes" id="UP001152799"/>
    </source>
</evidence>
<gene>
    <name evidence="2" type="ORF">CEUTPL_LOCUS1346</name>
</gene>
<dbReference type="AlphaFoldDB" id="A0A9N9MFB2"/>
<dbReference type="InterPro" id="IPR035901">
    <property type="entry name" value="GIY-YIG_endonuc_sf"/>
</dbReference>
<dbReference type="Gene3D" id="3.40.1440.10">
    <property type="entry name" value="GIY-YIG endonuclease"/>
    <property type="match status" value="1"/>
</dbReference>
<dbReference type="SUPFAM" id="SSF82771">
    <property type="entry name" value="GIY-YIG endonuclease"/>
    <property type="match status" value="1"/>
</dbReference>
<name>A0A9N9MFB2_9CUCU</name>
<dbReference type="Pfam" id="PF01541">
    <property type="entry name" value="GIY-YIG"/>
    <property type="match status" value="1"/>
</dbReference>